<evidence type="ECO:0000256" key="1">
    <source>
        <dbReference type="SAM" id="MobiDB-lite"/>
    </source>
</evidence>
<name>A0AAD3DN62_9CHLO</name>
<reference evidence="3 4" key="1">
    <citation type="journal article" date="2021" name="Sci. Rep.">
        <title>Genome sequencing of the multicellular alga Astrephomene provides insights into convergent evolution of germ-soma differentiation.</title>
        <authorList>
            <person name="Yamashita S."/>
            <person name="Yamamoto K."/>
            <person name="Matsuzaki R."/>
            <person name="Suzuki S."/>
            <person name="Yamaguchi H."/>
            <person name="Hirooka S."/>
            <person name="Minakuchi Y."/>
            <person name="Miyagishima S."/>
            <person name="Kawachi M."/>
            <person name="Toyoda A."/>
            <person name="Nozaki H."/>
        </authorList>
    </citation>
    <scope>NUCLEOTIDE SEQUENCE [LARGE SCALE GENOMIC DNA]</scope>
    <source>
        <strain evidence="3 4">NIES-4017</strain>
    </source>
</reference>
<accession>A0AAD3DN62</accession>
<comment type="caution">
    <text evidence="3">The sequence shown here is derived from an EMBL/GenBank/DDBJ whole genome shotgun (WGS) entry which is preliminary data.</text>
</comment>
<dbReference type="Proteomes" id="UP001054857">
    <property type="component" value="Unassembled WGS sequence"/>
</dbReference>
<protein>
    <recommendedName>
        <fullName evidence="2">BRCT domain-containing protein</fullName>
    </recommendedName>
</protein>
<proteinExistence type="predicted"/>
<evidence type="ECO:0000313" key="3">
    <source>
        <dbReference type="EMBL" id="GFR43658.1"/>
    </source>
</evidence>
<dbReference type="PROSITE" id="PS50172">
    <property type="entry name" value="BRCT"/>
    <property type="match status" value="1"/>
</dbReference>
<dbReference type="AlphaFoldDB" id="A0AAD3DN62"/>
<feature type="compositionally biased region" description="Low complexity" evidence="1">
    <location>
        <begin position="15"/>
        <end position="25"/>
    </location>
</feature>
<feature type="compositionally biased region" description="Basic and acidic residues" evidence="1">
    <location>
        <begin position="1"/>
        <end position="12"/>
    </location>
</feature>
<dbReference type="EMBL" id="BMAR01000006">
    <property type="protein sequence ID" value="GFR43658.1"/>
    <property type="molecule type" value="Genomic_DNA"/>
</dbReference>
<dbReference type="InterPro" id="IPR001357">
    <property type="entry name" value="BRCT_dom"/>
</dbReference>
<dbReference type="InterPro" id="IPR036420">
    <property type="entry name" value="BRCT_dom_sf"/>
</dbReference>
<sequence>MKRPFYERHENRIVAPSSGLPGPGHALPPHPSRATALQPANGAAPLVSTGAGAGAGPEAPLPPATFDPKPATTHITPAPVAAAGPTAGAYSALHHSEQYFRVPAVPSDDCYFLHWVRMWVVGCTAAEQSHVLAAVRESGATREPTLTAAVTHIVFGSVLSTADLAEVRQHLAEHREQVKLARLGWLYECVNRRAYLEPEGP</sequence>
<evidence type="ECO:0000259" key="2">
    <source>
        <dbReference type="PROSITE" id="PS50172"/>
    </source>
</evidence>
<organism evidence="3 4">
    <name type="scientific">Astrephomene gubernaculifera</name>
    <dbReference type="NCBI Taxonomy" id="47775"/>
    <lineage>
        <taxon>Eukaryota</taxon>
        <taxon>Viridiplantae</taxon>
        <taxon>Chlorophyta</taxon>
        <taxon>core chlorophytes</taxon>
        <taxon>Chlorophyceae</taxon>
        <taxon>CS clade</taxon>
        <taxon>Chlamydomonadales</taxon>
        <taxon>Astrephomenaceae</taxon>
        <taxon>Astrephomene</taxon>
    </lineage>
</organism>
<evidence type="ECO:0000313" key="4">
    <source>
        <dbReference type="Proteomes" id="UP001054857"/>
    </source>
</evidence>
<dbReference type="SUPFAM" id="SSF52113">
    <property type="entry name" value="BRCT domain"/>
    <property type="match status" value="1"/>
</dbReference>
<feature type="region of interest" description="Disordered" evidence="1">
    <location>
        <begin position="1"/>
        <end position="73"/>
    </location>
</feature>
<feature type="non-terminal residue" evidence="3">
    <location>
        <position position="201"/>
    </location>
</feature>
<keyword evidence="4" id="KW-1185">Reference proteome</keyword>
<feature type="domain" description="BRCT" evidence="2">
    <location>
        <begin position="127"/>
        <end position="201"/>
    </location>
</feature>
<dbReference type="Gene3D" id="3.40.50.10190">
    <property type="entry name" value="BRCT domain"/>
    <property type="match status" value="1"/>
</dbReference>
<gene>
    <name evidence="3" type="ORF">Agub_g4764</name>
</gene>